<name>A0A4P7LH04_9BURK</name>
<evidence type="ECO:0000313" key="2">
    <source>
        <dbReference type="Proteomes" id="UP000295294"/>
    </source>
</evidence>
<dbReference type="InterPro" id="IPR027417">
    <property type="entry name" value="P-loop_NTPase"/>
</dbReference>
<dbReference type="RefSeq" id="WP_135706359.1">
    <property type="nucleotide sequence ID" value="NZ_CP038636.1"/>
</dbReference>
<organism evidence="1 2">
    <name type="scientific">Cupriavidus oxalaticus</name>
    <dbReference type="NCBI Taxonomy" id="96344"/>
    <lineage>
        <taxon>Bacteria</taxon>
        <taxon>Pseudomonadati</taxon>
        <taxon>Pseudomonadota</taxon>
        <taxon>Betaproteobacteria</taxon>
        <taxon>Burkholderiales</taxon>
        <taxon>Burkholderiaceae</taxon>
        <taxon>Cupriavidus</taxon>
    </lineage>
</organism>
<dbReference type="KEGG" id="cox:E0W60_28185"/>
<evidence type="ECO:0008006" key="3">
    <source>
        <dbReference type="Google" id="ProtNLM"/>
    </source>
</evidence>
<protein>
    <recommendedName>
        <fullName evidence="3">Adenylate kinase</fullName>
    </recommendedName>
</protein>
<evidence type="ECO:0000313" key="1">
    <source>
        <dbReference type="EMBL" id="QBY55045.1"/>
    </source>
</evidence>
<dbReference type="EMBL" id="CP038636">
    <property type="protein sequence ID" value="QBY55045.1"/>
    <property type="molecule type" value="Genomic_DNA"/>
</dbReference>
<geneLocation type="plasmid" evidence="1">
    <name>unnamed1</name>
</geneLocation>
<dbReference type="AlphaFoldDB" id="A0A4P7LH04"/>
<gene>
    <name evidence="1" type="ORF">E0W60_28185</name>
</gene>
<dbReference type="PANTHER" id="PTHR37816">
    <property type="entry name" value="YALI0E33011P"/>
    <property type="match status" value="1"/>
</dbReference>
<proteinExistence type="predicted"/>
<dbReference type="InterPro" id="IPR052922">
    <property type="entry name" value="Cytidylate_Kinase-2"/>
</dbReference>
<dbReference type="Gene3D" id="3.40.50.300">
    <property type="entry name" value="P-loop containing nucleotide triphosphate hydrolases"/>
    <property type="match status" value="1"/>
</dbReference>
<sequence>MHILITGAAGSGTSTLAQAVALCNPARVLESDDFFWRPTNSPYQEKFGAEERAAALLTAVRASGETVVAGAVIGWGHELEHAFDLVVFLYLPTDIRVARLRRREELRFGKADPEFLDWAAQYDAGTAEGRTLARHREWLRHVTCSVLCLERDESVDERLKQVLLARDAIIRAKHS</sequence>
<dbReference type="OrthoDB" id="5296079at2"/>
<keyword evidence="1" id="KW-0614">Plasmid</keyword>
<reference evidence="1 2" key="1">
    <citation type="submission" date="2019-03" db="EMBL/GenBank/DDBJ databases">
        <title>Efficiently degradation of phenoxyalkanoic acid herbicides by Cupriavidus oxalaticus strain X32.</title>
        <authorList>
            <person name="Sheng X."/>
        </authorList>
    </citation>
    <scope>NUCLEOTIDE SEQUENCE [LARGE SCALE GENOMIC DNA]</scope>
    <source>
        <strain evidence="1 2">X32</strain>
        <plasmid evidence="1 2">unnamed1</plasmid>
    </source>
</reference>
<dbReference type="PANTHER" id="PTHR37816:SF2">
    <property type="entry name" value="DNA TOPOLOGY MODULATION PROTEIN FLAR-RELATED PROTEIN"/>
    <property type="match status" value="1"/>
</dbReference>
<dbReference type="SUPFAM" id="SSF52540">
    <property type="entry name" value="P-loop containing nucleoside triphosphate hydrolases"/>
    <property type="match status" value="1"/>
</dbReference>
<dbReference type="Proteomes" id="UP000295294">
    <property type="component" value="Plasmid unnamed1"/>
</dbReference>
<accession>A0A4P7LH04</accession>